<dbReference type="Proteomes" id="UP000223527">
    <property type="component" value="Unassembled WGS sequence"/>
</dbReference>
<dbReference type="AlphaFoldDB" id="A0A2C7AI92"/>
<feature type="domain" description="Aldehyde dehydrogenase" evidence="5">
    <location>
        <begin position="16"/>
        <end position="472"/>
    </location>
</feature>
<dbReference type="PROSITE" id="PS00687">
    <property type="entry name" value="ALDEHYDE_DEHYDR_GLU"/>
    <property type="match status" value="1"/>
</dbReference>
<dbReference type="InterPro" id="IPR029510">
    <property type="entry name" value="Ald_DH_CS_GLU"/>
</dbReference>
<dbReference type="PANTHER" id="PTHR11699">
    <property type="entry name" value="ALDEHYDE DEHYDROGENASE-RELATED"/>
    <property type="match status" value="1"/>
</dbReference>
<evidence type="ECO:0000256" key="4">
    <source>
        <dbReference type="RuleBase" id="RU003345"/>
    </source>
</evidence>
<evidence type="ECO:0000313" key="7">
    <source>
        <dbReference type="Proteomes" id="UP000223527"/>
    </source>
</evidence>
<proteinExistence type="inferred from homology"/>
<sequence length="477" mass="49665">MQTFGHWIGGKSIAAERHIPVINPSNGHAFAQLARGGAAEIEAAVRAAQAALDGPWGRLSATERGRLLTRLATLIERDAEALAQAESRDVGKPIRQARADAAACARYFEFYGSSADKMHGDTIPYADGMTVMSIWEPHGVTGHIVPWNYPMQIVGRSVGAALAMGNACVLKPAEDASLSSLMLAELAAEAGFPEGVWNVVTGLGEEAGAALTAHSGISHVSFTGSPEVGTLVQAAAAKHTIPVTLELGGKSPQIVFQDADLDTAAGTVMNGIIQNAGQTCSAGSRVLIQAPVFDRLVADLAGRFGRLEAGPAERDLDLGPVVNADQQKRVNGFLDFARNDGLNIAGQGRIASNAPEGGYYVQPTLLADVAPNHKLAQEEVFGPVLTAIRFQDEAEALAIANGTQFGLVAGVWTADIGRAMRLSRGIKAGQVFVNNYGAGGGVELPFGGVKRSGHGREKGFAALAGFAALKTIAIRHG</sequence>
<dbReference type="Gene3D" id="3.40.605.10">
    <property type="entry name" value="Aldehyde Dehydrogenase, Chain A, domain 1"/>
    <property type="match status" value="1"/>
</dbReference>
<feature type="active site" evidence="3">
    <location>
        <position position="246"/>
    </location>
</feature>
<comment type="similarity">
    <text evidence="1 4">Belongs to the aldehyde dehydrogenase family.</text>
</comment>
<keyword evidence="7" id="KW-1185">Reference proteome</keyword>
<dbReference type="EMBL" id="PDNU01000003">
    <property type="protein sequence ID" value="PHK96477.1"/>
    <property type="molecule type" value="Genomic_DNA"/>
</dbReference>
<organism evidence="6 7">
    <name type="scientific">Teichococcus rhizosphaerae</name>
    <dbReference type="NCBI Taxonomy" id="1335062"/>
    <lineage>
        <taxon>Bacteria</taxon>
        <taxon>Pseudomonadati</taxon>
        <taxon>Pseudomonadota</taxon>
        <taxon>Alphaproteobacteria</taxon>
        <taxon>Acetobacterales</taxon>
        <taxon>Roseomonadaceae</taxon>
        <taxon>Roseomonas</taxon>
    </lineage>
</organism>
<name>A0A2C7AI92_9PROT</name>
<dbReference type="RefSeq" id="WP_099094207.1">
    <property type="nucleotide sequence ID" value="NZ_PDNU01000003.1"/>
</dbReference>
<dbReference type="SUPFAM" id="SSF53720">
    <property type="entry name" value="ALDH-like"/>
    <property type="match status" value="1"/>
</dbReference>
<dbReference type="FunFam" id="3.40.309.10:FF:000012">
    <property type="entry name" value="Betaine aldehyde dehydrogenase"/>
    <property type="match status" value="1"/>
</dbReference>
<dbReference type="Gene3D" id="3.40.309.10">
    <property type="entry name" value="Aldehyde Dehydrogenase, Chain A, domain 2"/>
    <property type="match status" value="1"/>
</dbReference>
<dbReference type="OrthoDB" id="9772584at2"/>
<evidence type="ECO:0000256" key="1">
    <source>
        <dbReference type="ARBA" id="ARBA00009986"/>
    </source>
</evidence>
<comment type="caution">
    <text evidence="6">The sequence shown here is derived from an EMBL/GenBank/DDBJ whole genome shotgun (WGS) entry which is preliminary data.</text>
</comment>
<accession>A0A2C7AI92</accession>
<evidence type="ECO:0000313" key="6">
    <source>
        <dbReference type="EMBL" id="PHK96477.1"/>
    </source>
</evidence>
<keyword evidence="2 4" id="KW-0560">Oxidoreductase</keyword>
<dbReference type="InterPro" id="IPR015590">
    <property type="entry name" value="Aldehyde_DH_dom"/>
</dbReference>
<evidence type="ECO:0000256" key="2">
    <source>
        <dbReference type="ARBA" id="ARBA00023002"/>
    </source>
</evidence>
<dbReference type="InterPro" id="IPR016161">
    <property type="entry name" value="Ald_DH/histidinol_DH"/>
</dbReference>
<dbReference type="FunFam" id="3.40.605.10:FF:000007">
    <property type="entry name" value="NAD/NADP-dependent betaine aldehyde dehydrogenase"/>
    <property type="match status" value="1"/>
</dbReference>
<evidence type="ECO:0000259" key="5">
    <source>
        <dbReference type="Pfam" id="PF00171"/>
    </source>
</evidence>
<gene>
    <name evidence="6" type="ORF">CR162_03900</name>
</gene>
<dbReference type="CDD" id="cd07109">
    <property type="entry name" value="ALDH_AAS00426"/>
    <property type="match status" value="1"/>
</dbReference>
<dbReference type="InterPro" id="IPR016163">
    <property type="entry name" value="Ald_DH_C"/>
</dbReference>
<dbReference type="InterPro" id="IPR016162">
    <property type="entry name" value="Ald_DH_N"/>
</dbReference>
<protein>
    <submittedName>
        <fullName evidence="6">Aldehyde dehydrogenase</fullName>
    </submittedName>
</protein>
<reference evidence="6 7" key="1">
    <citation type="submission" date="2017-10" db="EMBL/GenBank/DDBJ databases">
        <authorList>
            <person name="Banno H."/>
            <person name="Chua N.-H."/>
        </authorList>
    </citation>
    <scope>NUCLEOTIDE SEQUENCE [LARGE SCALE GENOMIC DNA]</scope>
    <source>
        <strain evidence="6 7">YW11</strain>
    </source>
</reference>
<dbReference type="Pfam" id="PF00171">
    <property type="entry name" value="Aldedh"/>
    <property type="match status" value="1"/>
</dbReference>
<dbReference type="GO" id="GO:0016620">
    <property type="term" value="F:oxidoreductase activity, acting on the aldehyde or oxo group of donors, NAD or NADP as acceptor"/>
    <property type="evidence" value="ECO:0007669"/>
    <property type="project" value="InterPro"/>
</dbReference>
<evidence type="ECO:0000256" key="3">
    <source>
        <dbReference type="PROSITE-ProRule" id="PRU10007"/>
    </source>
</evidence>